<dbReference type="GO" id="GO:0042795">
    <property type="term" value="P:snRNA transcription by RNA polymerase II"/>
    <property type="evidence" value="ECO:0007669"/>
    <property type="project" value="TreeGrafter"/>
</dbReference>
<evidence type="ECO:0008006" key="9">
    <source>
        <dbReference type="Google" id="ProtNLM"/>
    </source>
</evidence>
<evidence type="ECO:0000256" key="5">
    <source>
        <dbReference type="SAM" id="MobiDB-lite"/>
    </source>
</evidence>
<dbReference type="PANTHER" id="PTHR46621:SF1">
    <property type="entry name" value="SNRNA-ACTIVATING PROTEIN COMPLEX SUBUNIT 4"/>
    <property type="match status" value="1"/>
</dbReference>
<dbReference type="EMBL" id="GEEE01012266">
    <property type="protein sequence ID" value="JAP50959.1"/>
    <property type="molecule type" value="Transcribed_RNA"/>
</dbReference>
<keyword evidence="2" id="KW-0238">DNA-binding</keyword>
<keyword evidence="1" id="KW-0805">Transcription regulation</keyword>
<dbReference type="InterPro" id="IPR051575">
    <property type="entry name" value="Myb-like_DNA-bd"/>
</dbReference>
<dbReference type="PROSITE" id="PS51294">
    <property type="entry name" value="HTH_MYB"/>
    <property type="match status" value="1"/>
</dbReference>
<dbReference type="AlphaFoldDB" id="A0A0X3PGQ8"/>
<dbReference type="Gene3D" id="1.10.10.60">
    <property type="entry name" value="Homeodomain-like"/>
    <property type="match status" value="3"/>
</dbReference>
<evidence type="ECO:0000313" key="8">
    <source>
        <dbReference type="EMBL" id="JAP50959.1"/>
    </source>
</evidence>
<keyword evidence="3" id="KW-0804">Transcription</keyword>
<feature type="domain" description="Myb-like" evidence="6">
    <location>
        <begin position="236"/>
        <end position="293"/>
    </location>
</feature>
<evidence type="ECO:0000259" key="7">
    <source>
        <dbReference type="PROSITE" id="PS51294"/>
    </source>
</evidence>
<proteinExistence type="predicted"/>
<dbReference type="SUPFAM" id="SSF46689">
    <property type="entry name" value="Homeodomain-like"/>
    <property type="match status" value="2"/>
</dbReference>
<dbReference type="CDD" id="cd00167">
    <property type="entry name" value="SANT"/>
    <property type="match status" value="3"/>
</dbReference>
<protein>
    <recommendedName>
        <fullName evidence="9">snRNA-activating protein complex subunit 4</fullName>
    </recommendedName>
</protein>
<evidence type="ECO:0000256" key="4">
    <source>
        <dbReference type="ARBA" id="ARBA00023242"/>
    </source>
</evidence>
<dbReference type="Pfam" id="PF13921">
    <property type="entry name" value="Myb_DNA-bind_6"/>
    <property type="match status" value="1"/>
</dbReference>
<sequence length="1076" mass="121019">MQYKEVNLSHDTNAFLHKWNEPEVVKLLLAVVDCYRSTKLRNLSERRDRLRHTIALSNTTDEVHTAAKKPLLQKLLRIEKEITRTNYINSAALPKEIVNLIVSRAKRYVHDQNLTHTLHRLKTTATSVQSYPRLSTGEWLEILDSAHHVLTEADWEYISKHVVKGTKAVNLCKLFWIHHLRPTVNRVSWSKEDLQRLGQIVHEVGAYGRWEEVARLFGNNRTALFCFQAWNDKLNDKNPRRSPWTAAEDSALLNLVAQELNHHPISLIDWGTVSAQHRTRSLNECEARAQEICTLFPSSNPQHLQKANKDFTCAEDLALLMAVQRFGVCGGTSGRGSGLGVGSWAVVATELPGRTAAACERRYNVLCEQFQPWTYGEDRALFQTLVQLGIRFHEKASLPNPNMFLSYFPGRSASSIKKRMSDLFHWAQIHHLFRKHLHSALEINSDLIEKSDPESLPDVKFAEIRRMFFASSFLMNFVRELTSRGVTNPEAKAFSLLCSWKPSHELDLLDIPPGEDSEANREFLQLLIDLEHHRLFPRPESPVPADSSATTSVGFKSSLSIGAGDTPSSQQTSRALQMFQIQNVLQPSLRVEISHYLSLHKLQAAGQPPSLHQHKRALQLPTRQRENAMLAFPECARYLLNNETAFWHHLELTLLDPGLSAFISTNKHTVHALQVLAPEIAQEMIFNAIDTLYASPLDCPSGGGQRKRPATSSGNKLDILVSLGTRKRLVKIRRLLMHSRAEDGLKPTLYTFKCHPRSKVKRKYPFTSLLSLEAEAEWIDTAAASADNLTAYVAQTLGASKMPVFEHAAPATEPLLPVTATPPPPEEEEEENMTTSAPTSSTNVVLLPPGPFVQLPDCRCQNLLPPNAATLQAFKTLLVWASKMPLPKNADQLPELFLFNRQNLESTSVVSEGSVHLPNPRLFKWLVQNSPTVALTWSSPNFQRLLTTCFSLFLWPCILANLPAYPMVDEATKRIALAKLSLSVGPQKKIKRAPIPGYLFEEMEEYSRTGVVRSSKRRRLEVASLLETSQDWVTLTVPLNVESSSVNRKPKLLGVFLPSAVQSLISAGFLPTDIHF</sequence>
<evidence type="ECO:0000256" key="3">
    <source>
        <dbReference type="ARBA" id="ARBA00023163"/>
    </source>
</evidence>
<dbReference type="InterPro" id="IPR009057">
    <property type="entry name" value="Homeodomain-like_sf"/>
</dbReference>
<feature type="region of interest" description="Disordered" evidence="5">
    <location>
        <begin position="814"/>
        <end position="841"/>
    </location>
</feature>
<evidence type="ECO:0000259" key="6">
    <source>
        <dbReference type="PROSITE" id="PS50090"/>
    </source>
</evidence>
<keyword evidence="4" id="KW-0539">Nucleus</keyword>
<organism evidence="8">
    <name type="scientific">Schistocephalus solidus</name>
    <name type="common">Tapeworm</name>
    <dbReference type="NCBI Taxonomy" id="70667"/>
    <lineage>
        <taxon>Eukaryota</taxon>
        <taxon>Metazoa</taxon>
        <taxon>Spiralia</taxon>
        <taxon>Lophotrochozoa</taxon>
        <taxon>Platyhelminthes</taxon>
        <taxon>Cestoda</taxon>
        <taxon>Eucestoda</taxon>
        <taxon>Diphyllobothriidea</taxon>
        <taxon>Diphyllobothriidae</taxon>
        <taxon>Schistocephalus</taxon>
    </lineage>
</organism>
<dbReference type="GO" id="GO:0000978">
    <property type="term" value="F:RNA polymerase II cis-regulatory region sequence-specific DNA binding"/>
    <property type="evidence" value="ECO:0007669"/>
    <property type="project" value="TreeGrafter"/>
</dbReference>
<evidence type="ECO:0000256" key="1">
    <source>
        <dbReference type="ARBA" id="ARBA00023015"/>
    </source>
</evidence>
<feature type="domain" description="HTH myb-type" evidence="7">
    <location>
        <begin position="181"/>
        <end position="238"/>
    </location>
</feature>
<dbReference type="InterPro" id="IPR001005">
    <property type="entry name" value="SANT/Myb"/>
</dbReference>
<dbReference type="PANTHER" id="PTHR46621">
    <property type="entry name" value="SNRNA-ACTIVATING PROTEIN COMPLEX SUBUNIT 4"/>
    <property type="match status" value="1"/>
</dbReference>
<dbReference type="GO" id="GO:0001006">
    <property type="term" value="F:RNA polymerase III type 3 promoter sequence-specific DNA binding"/>
    <property type="evidence" value="ECO:0007669"/>
    <property type="project" value="TreeGrafter"/>
</dbReference>
<accession>A0A0X3PGQ8</accession>
<evidence type="ECO:0000256" key="2">
    <source>
        <dbReference type="ARBA" id="ARBA00023125"/>
    </source>
</evidence>
<feature type="domain" description="Myb-like" evidence="6">
    <location>
        <begin position="181"/>
        <end position="234"/>
    </location>
</feature>
<name>A0A0X3PGQ8_SCHSO</name>
<dbReference type="InterPro" id="IPR017930">
    <property type="entry name" value="Myb_dom"/>
</dbReference>
<dbReference type="GO" id="GO:0019185">
    <property type="term" value="C:snRNA-activating protein complex"/>
    <property type="evidence" value="ECO:0007669"/>
    <property type="project" value="TreeGrafter"/>
</dbReference>
<dbReference type="SMART" id="SM00717">
    <property type="entry name" value="SANT"/>
    <property type="match status" value="4"/>
</dbReference>
<reference evidence="8" key="1">
    <citation type="submission" date="2016-01" db="EMBL/GenBank/DDBJ databases">
        <title>Reference transcriptome for the parasite Schistocephalus solidus: insights into the molecular evolution of parasitism.</title>
        <authorList>
            <person name="Hebert F.O."/>
            <person name="Grambauer S."/>
            <person name="Barber I."/>
            <person name="Landry C.R."/>
            <person name="Aubin-Horth N."/>
        </authorList>
    </citation>
    <scope>NUCLEOTIDE SEQUENCE</scope>
</reference>
<feature type="domain" description="Myb-like" evidence="6">
    <location>
        <begin position="311"/>
        <end position="367"/>
    </location>
</feature>
<dbReference type="PROSITE" id="PS50090">
    <property type="entry name" value="MYB_LIKE"/>
    <property type="match status" value="3"/>
</dbReference>
<dbReference type="GO" id="GO:0042796">
    <property type="term" value="P:snRNA transcription by RNA polymerase III"/>
    <property type="evidence" value="ECO:0007669"/>
    <property type="project" value="TreeGrafter"/>
</dbReference>
<gene>
    <name evidence="8" type="ORF">TR125049</name>
</gene>